<organism evidence="7 8">
    <name type="scientific">Buchnera aphidicola subsp. Tuberolachnus salignus</name>
    <dbReference type="NCBI Taxonomy" id="98804"/>
    <lineage>
        <taxon>Bacteria</taxon>
        <taxon>Pseudomonadati</taxon>
        <taxon>Pseudomonadota</taxon>
        <taxon>Gammaproteobacteria</taxon>
        <taxon>Enterobacterales</taxon>
        <taxon>Erwiniaceae</taxon>
        <taxon>Buchnera</taxon>
    </lineage>
</organism>
<evidence type="ECO:0000256" key="2">
    <source>
        <dbReference type="ARBA" id="ARBA00008889"/>
    </source>
</evidence>
<dbReference type="NCBIfam" id="NF000955">
    <property type="entry name" value="PRK00099.1-1"/>
    <property type="match status" value="1"/>
</dbReference>
<dbReference type="GO" id="GO:0005840">
    <property type="term" value="C:ribosome"/>
    <property type="evidence" value="ECO:0007669"/>
    <property type="project" value="UniProtKB-KW"/>
</dbReference>
<protein>
    <recommendedName>
        <fullName evidence="5 6">Large ribosomal subunit protein uL10</fullName>
    </recommendedName>
</protein>
<dbReference type="InterPro" id="IPR043141">
    <property type="entry name" value="Ribosomal_uL10-like_sf"/>
</dbReference>
<dbReference type="AlphaFoldDB" id="A0A160SYB9"/>
<dbReference type="SUPFAM" id="SSF160369">
    <property type="entry name" value="Ribosomal protein L10-like"/>
    <property type="match status" value="1"/>
</dbReference>
<dbReference type="STRING" id="98804.BTSPAZIEG_0020"/>
<dbReference type="GO" id="GO:1990904">
    <property type="term" value="C:ribonucleoprotein complex"/>
    <property type="evidence" value="ECO:0007669"/>
    <property type="project" value="UniProtKB-KW"/>
</dbReference>
<dbReference type="HAMAP" id="MF_00362">
    <property type="entry name" value="Ribosomal_uL10"/>
    <property type="match status" value="1"/>
</dbReference>
<comment type="similarity">
    <text evidence="2 6">Belongs to the universal ribosomal protein uL10 family.</text>
</comment>
<keyword evidence="6" id="KW-0694">RNA-binding</keyword>
<dbReference type="OrthoDB" id="9808307at2"/>
<accession>A0A160SYB9</accession>
<evidence type="ECO:0000313" key="8">
    <source>
        <dbReference type="Proteomes" id="UP000243633"/>
    </source>
</evidence>
<dbReference type="EMBL" id="LN890285">
    <property type="protein sequence ID" value="CUR53011.1"/>
    <property type="molecule type" value="Genomic_DNA"/>
</dbReference>
<comment type="function">
    <text evidence="1 6">Forms part of the ribosomal stalk, playing a central role in the interaction of the ribosome with GTP-bound translation factors.</text>
</comment>
<dbReference type="Proteomes" id="UP000243633">
    <property type="component" value="Chromosome 1"/>
</dbReference>
<evidence type="ECO:0000256" key="4">
    <source>
        <dbReference type="ARBA" id="ARBA00023274"/>
    </source>
</evidence>
<sequence>MVLKLDQKKKIVQKYNKIAKKALSIIIADISKLKVNEINYLRKKTRKKNIQISVIQNSLLKKSLISTPFEKLNNILKGSNLIAFSMEHPGSASRIFLKYQKKNLNFVIKTAFFEKKILSNSEILKLSLMPTYPEALQQFLFLLQEISIRKLLRIFLSILQQKKIKKK</sequence>
<evidence type="ECO:0000256" key="3">
    <source>
        <dbReference type="ARBA" id="ARBA00022980"/>
    </source>
</evidence>
<evidence type="ECO:0000256" key="5">
    <source>
        <dbReference type="ARBA" id="ARBA00035202"/>
    </source>
</evidence>
<proteinExistence type="inferred from homology"/>
<evidence type="ECO:0000313" key="7">
    <source>
        <dbReference type="EMBL" id="CUR53011.1"/>
    </source>
</evidence>
<keyword evidence="8" id="KW-1185">Reference proteome</keyword>
<reference evidence="8" key="1">
    <citation type="submission" date="2015-10" db="EMBL/GenBank/DDBJ databases">
        <authorList>
            <person name="Manzano-Marin A."/>
            <person name="Manzano-Marin A."/>
        </authorList>
    </citation>
    <scope>NUCLEOTIDE SEQUENCE [LARGE SCALE GENOMIC DNA]</scope>
    <source>
        <strain evidence="8">BTs</strain>
    </source>
</reference>
<dbReference type="PANTHER" id="PTHR11560">
    <property type="entry name" value="39S RIBOSOMAL PROTEIN L10, MITOCHONDRIAL"/>
    <property type="match status" value="1"/>
</dbReference>
<evidence type="ECO:0000256" key="6">
    <source>
        <dbReference type="HAMAP-Rule" id="MF_00362"/>
    </source>
</evidence>
<keyword evidence="4 6" id="KW-0687">Ribonucleoprotein</keyword>
<keyword evidence="6" id="KW-0699">rRNA-binding</keyword>
<dbReference type="RefSeq" id="WP_075472272.1">
    <property type="nucleotide sequence ID" value="NZ_CP135003.1"/>
</dbReference>
<dbReference type="GO" id="GO:0070180">
    <property type="term" value="F:large ribosomal subunit rRNA binding"/>
    <property type="evidence" value="ECO:0007669"/>
    <property type="project" value="UniProtKB-UniRule"/>
</dbReference>
<evidence type="ECO:0000256" key="1">
    <source>
        <dbReference type="ARBA" id="ARBA00002633"/>
    </source>
</evidence>
<dbReference type="GO" id="GO:0006412">
    <property type="term" value="P:translation"/>
    <property type="evidence" value="ECO:0007669"/>
    <property type="project" value="UniProtKB-UniRule"/>
</dbReference>
<keyword evidence="3 6" id="KW-0689">Ribosomal protein</keyword>
<dbReference type="InterPro" id="IPR022973">
    <property type="entry name" value="Ribosomal_uL10_bac"/>
</dbReference>
<name>A0A160SYB9_BUCTT</name>
<gene>
    <name evidence="6 7" type="primary">rplJ</name>
    <name evidence="7" type="ORF">BTSPAZIEG_0020</name>
</gene>
<dbReference type="CDD" id="cd05797">
    <property type="entry name" value="Ribosomal_L10"/>
    <property type="match status" value="1"/>
</dbReference>
<dbReference type="PATRIC" id="fig|98804.3.peg.19"/>
<dbReference type="InterPro" id="IPR047865">
    <property type="entry name" value="Ribosomal_uL10_bac_type"/>
</dbReference>
<dbReference type="Gene3D" id="3.30.70.1730">
    <property type="match status" value="1"/>
</dbReference>
<dbReference type="InterPro" id="IPR001790">
    <property type="entry name" value="Ribosomal_uL10"/>
</dbReference>
<dbReference type="Pfam" id="PF00466">
    <property type="entry name" value="Ribosomal_L10"/>
    <property type="match status" value="1"/>
</dbReference>
<comment type="subunit">
    <text evidence="6">Part of the ribosomal stalk of the 50S ribosomal subunit. The N-terminus interacts with L11 and the large rRNA to form the base of the stalk. The C-terminus forms an elongated spine to which L12 dimers bind in a sequential fashion forming a multimeric L10(L12)X complex.</text>
</comment>